<dbReference type="RefSeq" id="WP_091341156.1">
    <property type="nucleotide sequence ID" value="NZ_FNRM01000003.1"/>
</dbReference>
<dbReference type="AlphaFoldDB" id="A0A1H4ATZ8"/>
<dbReference type="InterPro" id="IPR012675">
    <property type="entry name" value="Beta-grasp_dom_sf"/>
</dbReference>
<dbReference type="NCBIfam" id="TIGR01683">
    <property type="entry name" value="thiS"/>
    <property type="match status" value="1"/>
</dbReference>
<dbReference type="PANTHER" id="PTHR34472">
    <property type="entry name" value="SULFUR CARRIER PROTEIN THIS"/>
    <property type="match status" value="1"/>
</dbReference>
<organism evidence="1 2">
    <name type="scientific">Alkalimonas amylolytica</name>
    <dbReference type="NCBI Taxonomy" id="152573"/>
    <lineage>
        <taxon>Bacteria</taxon>
        <taxon>Pseudomonadati</taxon>
        <taxon>Pseudomonadota</taxon>
        <taxon>Gammaproteobacteria</taxon>
        <taxon>Alkalimonas</taxon>
    </lineage>
</organism>
<name>A0A1H4ATZ8_ALKAM</name>
<sequence length="66" mass="7130">MRIIVNQKPQQLAAPCTLQHLVEQLALNPNGLALAVNQTVIAKREWANTLLAPEDQVAAFQIVTGG</sequence>
<dbReference type="PANTHER" id="PTHR34472:SF1">
    <property type="entry name" value="SULFUR CARRIER PROTEIN THIS"/>
    <property type="match status" value="1"/>
</dbReference>
<dbReference type="EMBL" id="FNRM01000003">
    <property type="protein sequence ID" value="SEA39346.1"/>
    <property type="molecule type" value="Genomic_DNA"/>
</dbReference>
<dbReference type="Gene3D" id="3.10.20.30">
    <property type="match status" value="1"/>
</dbReference>
<protein>
    <submittedName>
        <fullName evidence="1">Sulfur carrier protein</fullName>
    </submittedName>
</protein>
<dbReference type="InterPro" id="IPR010035">
    <property type="entry name" value="Thi_S"/>
</dbReference>
<accession>A0A1H4ATZ8</accession>
<dbReference type="STRING" id="152573.SAMN04488051_10327"/>
<dbReference type="Pfam" id="PF02597">
    <property type="entry name" value="ThiS"/>
    <property type="match status" value="1"/>
</dbReference>
<dbReference type="CDD" id="cd00565">
    <property type="entry name" value="Ubl_ThiS"/>
    <property type="match status" value="1"/>
</dbReference>
<dbReference type="InterPro" id="IPR003749">
    <property type="entry name" value="ThiS/MoaD-like"/>
</dbReference>
<dbReference type="OrthoDB" id="6388078at2"/>
<dbReference type="SUPFAM" id="SSF54285">
    <property type="entry name" value="MoaD/ThiS"/>
    <property type="match status" value="1"/>
</dbReference>
<keyword evidence="2" id="KW-1185">Reference proteome</keyword>
<proteinExistence type="predicted"/>
<evidence type="ECO:0000313" key="1">
    <source>
        <dbReference type="EMBL" id="SEA39346.1"/>
    </source>
</evidence>
<evidence type="ECO:0000313" key="2">
    <source>
        <dbReference type="Proteomes" id="UP000198773"/>
    </source>
</evidence>
<dbReference type="Proteomes" id="UP000198773">
    <property type="component" value="Unassembled WGS sequence"/>
</dbReference>
<reference evidence="1 2" key="1">
    <citation type="submission" date="2016-10" db="EMBL/GenBank/DDBJ databases">
        <authorList>
            <person name="de Groot N.N."/>
        </authorList>
    </citation>
    <scope>NUCLEOTIDE SEQUENCE [LARGE SCALE GENOMIC DNA]</scope>
    <source>
        <strain evidence="1 2">CGMCC 1.3430</strain>
    </source>
</reference>
<gene>
    <name evidence="1" type="ORF">SAMN04488051_10327</name>
</gene>
<dbReference type="InterPro" id="IPR016155">
    <property type="entry name" value="Mopterin_synth/thiamin_S_b"/>
</dbReference>